<dbReference type="Proteomes" id="UP000594262">
    <property type="component" value="Unplaced"/>
</dbReference>
<protein>
    <submittedName>
        <fullName evidence="1">Uncharacterized protein</fullName>
    </submittedName>
</protein>
<dbReference type="EnsemblMetazoa" id="CLYHEMT018187.1">
    <property type="protein sequence ID" value="CLYHEMP018187.1"/>
    <property type="gene ID" value="CLYHEMG018187"/>
</dbReference>
<dbReference type="AlphaFoldDB" id="A0A7M6DNK3"/>
<proteinExistence type="predicted"/>
<sequence length="104" mass="11832">TILFRMVKHGKRTQVKPLINHFQLEHLVPYGETWQENANQTSHKSFSTRGKFGLSQDSSASMLLSPECSKDDACGEQRTISYIGYVDFILVSMDSLMDIYVAKK</sequence>
<reference evidence="1" key="1">
    <citation type="submission" date="2021-01" db="UniProtKB">
        <authorList>
            <consortium name="EnsemblMetazoa"/>
        </authorList>
    </citation>
    <scope>IDENTIFICATION</scope>
</reference>
<evidence type="ECO:0000313" key="1">
    <source>
        <dbReference type="EnsemblMetazoa" id="CLYHEMP018187.1"/>
    </source>
</evidence>
<keyword evidence="2" id="KW-1185">Reference proteome</keyword>
<name>A0A7M6DNK3_9CNID</name>
<accession>A0A7M6DNK3</accession>
<evidence type="ECO:0000313" key="2">
    <source>
        <dbReference type="Proteomes" id="UP000594262"/>
    </source>
</evidence>
<organism evidence="1 2">
    <name type="scientific">Clytia hemisphaerica</name>
    <dbReference type="NCBI Taxonomy" id="252671"/>
    <lineage>
        <taxon>Eukaryota</taxon>
        <taxon>Metazoa</taxon>
        <taxon>Cnidaria</taxon>
        <taxon>Hydrozoa</taxon>
        <taxon>Hydroidolina</taxon>
        <taxon>Leptothecata</taxon>
        <taxon>Obeliida</taxon>
        <taxon>Clytiidae</taxon>
        <taxon>Clytia</taxon>
    </lineage>
</organism>